<dbReference type="InterPro" id="IPR016286">
    <property type="entry name" value="FUC_metazoa-typ"/>
</dbReference>
<dbReference type="InterPro" id="IPR000933">
    <property type="entry name" value="Glyco_hydro_29"/>
</dbReference>
<dbReference type="SUPFAM" id="SSF51445">
    <property type="entry name" value="(Trans)glycosidases"/>
    <property type="match status" value="1"/>
</dbReference>
<evidence type="ECO:0000256" key="2">
    <source>
        <dbReference type="ARBA" id="ARBA00000419"/>
    </source>
</evidence>
<evidence type="ECO:0000313" key="12">
    <source>
        <dbReference type="Proteomes" id="UP000472262"/>
    </source>
</evidence>
<dbReference type="PROSITE" id="PS00385">
    <property type="entry name" value="ALPHA_L_FUCOSIDASE"/>
    <property type="match status" value="1"/>
</dbReference>
<keyword evidence="7" id="KW-0378">Hydrolase</keyword>
<dbReference type="InterPro" id="IPR031919">
    <property type="entry name" value="Fucosidase_C"/>
</dbReference>
<dbReference type="GO" id="GO:0004560">
    <property type="term" value="F:alpha-L-fucosidase activity"/>
    <property type="evidence" value="ECO:0007669"/>
    <property type="project" value="UniProtKB-EC"/>
</dbReference>
<dbReference type="InterPro" id="IPR018526">
    <property type="entry name" value="Glyco_hydro_29_CS"/>
</dbReference>
<dbReference type="OMA" id="RWHTNTI"/>
<comment type="catalytic activity">
    <reaction evidence="2">
        <text>a neolactoside IV(2)-alpha-Fuc-nLc4Cer(d18:0) + H2O = a neolactoside nLc4Cer(d18:0) + L-fucose</text>
        <dbReference type="Rhea" id="RHEA:49308"/>
        <dbReference type="ChEBI" id="CHEBI:2181"/>
        <dbReference type="ChEBI" id="CHEBI:15377"/>
        <dbReference type="ChEBI" id="CHEBI:91119"/>
        <dbReference type="ChEBI" id="CHEBI:91121"/>
    </reaction>
    <physiologicalReaction direction="left-to-right" evidence="2">
        <dbReference type="Rhea" id="RHEA:49309"/>
    </physiologicalReaction>
</comment>
<comment type="catalytic activity">
    <reaction evidence="1">
        <text>a neolactoside IV(2)-alpha-Fuc-nLc4Cer(d18:1(4E)) + H2O = a neolactoside nLc4Cer(d18:1(4E)) + L-fucose</text>
        <dbReference type="Rhea" id="RHEA:48224"/>
        <dbReference type="ChEBI" id="CHEBI:2181"/>
        <dbReference type="ChEBI" id="CHEBI:15377"/>
        <dbReference type="ChEBI" id="CHEBI:17006"/>
        <dbReference type="ChEBI" id="CHEBI:28691"/>
    </reaction>
    <physiologicalReaction direction="left-to-right" evidence="1">
        <dbReference type="Rhea" id="RHEA:48225"/>
    </physiologicalReaction>
</comment>
<feature type="domain" description="Glycoside hydrolase family 29 N-terminal" evidence="9">
    <location>
        <begin position="9"/>
        <end position="153"/>
    </location>
</feature>
<organism evidence="11 12">
    <name type="scientific">Sinocyclocheilus grahami</name>
    <name type="common">Dianchi golden-line fish</name>
    <name type="synonym">Barbus grahami</name>
    <dbReference type="NCBI Taxonomy" id="75366"/>
    <lineage>
        <taxon>Eukaryota</taxon>
        <taxon>Metazoa</taxon>
        <taxon>Chordata</taxon>
        <taxon>Craniata</taxon>
        <taxon>Vertebrata</taxon>
        <taxon>Euteleostomi</taxon>
        <taxon>Actinopterygii</taxon>
        <taxon>Neopterygii</taxon>
        <taxon>Teleostei</taxon>
        <taxon>Ostariophysi</taxon>
        <taxon>Cypriniformes</taxon>
        <taxon>Cyprinidae</taxon>
        <taxon>Cyprininae</taxon>
        <taxon>Sinocyclocheilus</taxon>
    </lineage>
</organism>
<reference evidence="11" key="2">
    <citation type="submission" date="2025-09" db="UniProtKB">
        <authorList>
            <consortium name="Ensembl"/>
        </authorList>
    </citation>
    <scope>IDENTIFICATION</scope>
</reference>
<sequence>VFGYLDMIKDYVILSDLEWKPVTYWNFLSEGVFAVIPVRDTVVTNDRWGCGTICKHGGYYTCSDRYNPGHLLKHKWENCMTIDKKSWGYRRDTNFSDFLTIESPLLIFQSLVETVSCGGNLLLNVGPTHDGRIVPIFEERLRQMGKWLKVNGEAIYNSSAWRVQNDTVTPGVWYTWNQKNTIYAIFLSWPADGYIVLSDPVVMLGYQSLSWESMKPTGLKVRLPQLAPSQMPCSWAWTLRLTGAV</sequence>
<evidence type="ECO:0000256" key="5">
    <source>
        <dbReference type="ARBA" id="ARBA00012662"/>
    </source>
</evidence>
<dbReference type="Pfam" id="PF16757">
    <property type="entry name" value="Fucosidase_C"/>
    <property type="match status" value="1"/>
</dbReference>
<keyword evidence="8" id="KW-0326">Glycosidase</keyword>
<proteinExistence type="inferred from homology"/>
<dbReference type="InParanoid" id="A0A672NNH6"/>
<dbReference type="AlphaFoldDB" id="A0A672NNH6"/>
<dbReference type="GO" id="GO:0016139">
    <property type="term" value="P:glycoside catabolic process"/>
    <property type="evidence" value="ECO:0007669"/>
    <property type="project" value="TreeGrafter"/>
</dbReference>
<dbReference type="Gene3D" id="2.60.40.1180">
    <property type="entry name" value="Golgi alpha-mannosidase II"/>
    <property type="match status" value="1"/>
</dbReference>
<evidence type="ECO:0000259" key="9">
    <source>
        <dbReference type="Pfam" id="PF01120"/>
    </source>
</evidence>
<reference evidence="11" key="1">
    <citation type="submission" date="2025-08" db="UniProtKB">
        <authorList>
            <consortium name="Ensembl"/>
        </authorList>
    </citation>
    <scope>IDENTIFICATION</scope>
</reference>
<dbReference type="Proteomes" id="UP000472262">
    <property type="component" value="Unassembled WGS sequence"/>
</dbReference>
<evidence type="ECO:0000256" key="7">
    <source>
        <dbReference type="ARBA" id="ARBA00022801"/>
    </source>
</evidence>
<dbReference type="InterPro" id="IPR057739">
    <property type="entry name" value="Glyco_hydro_29_N"/>
</dbReference>
<evidence type="ECO:0000259" key="10">
    <source>
        <dbReference type="Pfam" id="PF16757"/>
    </source>
</evidence>
<name>A0A672NNH6_SINGR</name>
<evidence type="ECO:0000313" key="11">
    <source>
        <dbReference type="Ensembl" id="ENSSGRP00000052815.1"/>
    </source>
</evidence>
<dbReference type="PANTHER" id="PTHR10030:SF45">
    <property type="entry name" value="PLASMA ALPHA-L-FUCOSIDASE"/>
    <property type="match status" value="1"/>
</dbReference>
<dbReference type="SMART" id="SM00812">
    <property type="entry name" value="Alpha_L_fucos"/>
    <property type="match status" value="1"/>
</dbReference>
<keyword evidence="6" id="KW-0732">Signal</keyword>
<comment type="function">
    <text evidence="3">Alpha-L-fucosidase is responsible for hydrolyzing the alpha-1,6-linked fucose joined to the reducing-end N-acetylglucosamine of the carbohydrate moieties of glycoproteins.</text>
</comment>
<evidence type="ECO:0000256" key="6">
    <source>
        <dbReference type="ARBA" id="ARBA00022729"/>
    </source>
</evidence>
<feature type="domain" description="Alpha-L-fucosidase C-terminal" evidence="10">
    <location>
        <begin position="164"/>
        <end position="242"/>
    </location>
</feature>
<evidence type="ECO:0000256" key="8">
    <source>
        <dbReference type="ARBA" id="ARBA00023295"/>
    </source>
</evidence>
<evidence type="ECO:0000256" key="1">
    <source>
        <dbReference type="ARBA" id="ARBA00000321"/>
    </source>
</evidence>
<dbReference type="GO" id="GO:0006004">
    <property type="term" value="P:fucose metabolic process"/>
    <property type="evidence" value="ECO:0007669"/>
    <property type="project" value="InterPro"/>
</dbReference>
<accession>A0A672NNH6</accession>
<dbReference type="InterPro" id="IPR017853">
    <property type="entry name" value="GH"/>
</dbReference>
<protein>
    <recommendedName>
        <fullName evidence="5">alpha-L-fucosidase</fullName>
        <ecNumber evidence="5">3.2.1.51</ecNumber>
    </recommendedName>
</protein>
<dbReference type="Gene3D" id="3.20.20.80">
    <property type="entry name" value="Glycosidases"/>
    <property type="match status" value="1"/>
</dbReference>
<evidence type="ECO:0000256" key="4">
    <source>
        <dbReference type="ARBA" id="ARBA00007951"/>
    </source>
</evidence>
<keyword evidence="12" id="KW-1185">Reference proteome</keyword>
<dbReference type="InterPro" id="IPR013780">
    <property type="entry name" value="Glyco_hydro_b"/>
</dbReference>
<evidence type="ECO:0000256" key="3">
    <source>
        <dbReference type="ARBA" id="ARBA00004071"/>
    </source>
</evidence>
<comment type="similarity">
    <text evidence="4">Belongs to the glycosyl hydrolase 29 family.</text>
</comment>
<dbReference type="PANTHER" id="PTHR10030">
    <property type="entry name" value="ALPHA-L-FUCOSIDASE"/>
    <property type="match status" value="1"/>
</dbReference>
<dbReference type="Ensembl" id="ENSSGRT00000056432.1">
    <property type="protein sequence ID" value="ENSSGRP00000052815.1"/>
    <property type="gene ID" value="ENSSGRG00000027908.1"/>
</dbReference>
<dbReference type="EC" id="3.2.1.51" evidence="5"/>
<dbReference type="GO" id="GO:0005764">
    <property type="term" value="C:lysosome"/>
    <property type="evidence" value="ECO:0007669"/>
    <property type="project" value="TreeGrafter"/>
</dbReference>
<dbReference type="Pfam" id="PF01120">
    <property type="entry name" value="Alpha_L_fucos"/>
    <property type="match status" value="1"/>
</dbReference>
<dbReference type="PRINTS" id="PR00741">
    <property type="entry name" value="GLHYDRLASE29"/>
</dbReference>